<comment type="caution">
    <text evidence="1">The sequence shown here is derived from an EMBL/GenBank/DDBJ whole genome shotgun (WGS) entry which is preliminary data.</text>
</comment>
<dbReference type="EMBL" id="JAGQHS010000135">
    <property type="protein sequence ID" value="MCA9758006.1"/>
    <property type="molecule type" value="Genomic_DNA"/>
</dbReference>
<dbReference type="AlphaFoldDB" id="A0A956NFP1"/>
<dbReference type="GO" id="GO:0030246">
    <property type="term" value="F:carbohydrate binding"/>
    <property type="evidence" value="ECO:0007669"/>
    <property type="project" value="InterPro"/>
</dbReference>
<dbReference type="SUPFAM" id="SSF49384">
    <property type="entry name" value="Carbohydrate-binding domain"/>
    <property type="match status" value="1"/>
</dbReference>
<evidence type="ECO:0008006" key="3">
    <source>
        <dbReference type="Google" id="ProtNLM"/>
    </source>
</evidence>
<dbReference type="InterPro" id="IPR008965">
    <property type="entry name" value="CBM2/CBM3_carb-bd_dom_sf"/>
</dbReference>
<evidence type="ECO:0000313" key="2">
    <source>
        <dbReference type="Proteomes" id="UP000739538"/>
    </source>
</evidence>
<accession>A0A956NFP1</accession>
<reference evidence="1" key="2">
    <citation type="journal article" date="2021" name="Microbiome">
        <title>Successional dynamics and alternative stable states in a saline activated sludge microbial community over 9 years.</title>
        <authorList>
            <person name="Wang Y."/>
            <person name="Ye J."/>
            <person name="Ju F."/>
            <person name="Liu L."/>
            <person name="Boyd J.A."/>
            <person name="Deng Y."/>
            <person name="Parks D.H."/>
            <person name="Jiang X."/>
            <person name="Yin X."/>
            <person name="Woodcroft B.J."/>
            <person name="Tyson G.W."/>
            <person name="Hugenholtz P."/>
            <person name="Polz M.F."/>
            <person name="Zhang T."/>
        </authorList>
    </citation>
    <scope>NUCLEOTIDE SEQUENCE</scope>
    <source>
        <strain evidence="1">HKST-UBA02</strain>
    </source>
</reference>
<gene>
    <name evidence="1" type="ORF">KDA27_19595</name>
</gene>
<evidence type="ECO:0000313" key="1">
    <source>
        <dbReference type="EMBL" id="MCA9758006.1"/>
    </source>
</evidence>
<dbReference type="Gene3D" id="2.60.40.680">
    <property type="match status" value="1"/>
</dbReference>
<protein>
    <recommendedName>
        <fullName evidence="3">T9SS type A sorting domain-containing protein</fullName>
    </recommendedName>
</protein>
<dbReference type="Proteomes" id="UP000739538">
    <property type="component" value="Unassembled WGS sequence"/>
</dbReference>
<organism evidence="1 2">
    <name type="scientific">Eiseniibacteriota bacterium</name>
    <dbReference type="NCBI Taxonomy" id="2212470"/>
    <lineage>
        <taxon>Bacteria</taxon>
        <taxon>Candidatus Eiseniibacteriota</taxon>
    </lineage>
</organism>
<reference evidence="1" key="1">
    <citation type="submission" date="2020-04" db="EMBL/GenBank/DDBJ databases">
        <authorList>
            <person name="Zhang T."/>
        </authorList>
    </citation>
    <scope>NUCLEOTIDE SEQUENCE</scope>
    <source>
        <strain evidence="1">HKST-UBA02</strain>
    </source>
</reference>
<dbReference type="CDD" id="cd08547">
    <property type="entry name" value="Type_II_cohesin"/>
    <property type="match status" value="1"/>
</dbReference>
<sequence length="324" mass="35151">MATRDRRELTGPFVGRADGATGRVPAFGRSFASFDGDTSRTGPIRARCALALVASVAFFLVGSRSLAGDIPEFHAYLTPEIVTDVLVGDMVDIHFDVDSTAVQFNGYEVWLQWDPTILDFLSVDGGSLMEDACGNSPFEHLTQTDSTLVFAHVILCAGVSLDGPGRLSTYHFQALETGTTEVAITSDPDLTFFDAGLYVYPGHETFPRQVVFLHNSLITVTDPNAAVPIDADGSLFRIDVQPNPVRGAASIFLQATESSPLKLTLFDVTGRSLWTHSETSIPPTFEMRMPDADPQGRPLPAGSYLLLAERGQLGKTVRRLQIVR</sequence>
<name>A0A956NFP1_UNCEI</name>
<proteinExistence type="predicted"/>